<dbReference type="RefSeq" id="WP_042562395.1">
    <property type="nucleotide sequence ID" value="NZ_CP009997.1"/>
</dbReference>
<feature type="domain" description="Arc-like DNA binding" evidence="1">
    <location>
        <begin position="4"/>
        <end position="48"/>
    </location>
</feature>
<dbReference type="InterPro" id="IPR013321">
    <property type="entry name" value="Arc_rbn_hlx_hlx"/>
</dbReference>
<dbReference type="EMBL" id="CP009997">
    <property type="protein sequence ID" value="AJJ34542.1"/>
    <property type="molecule type" value="Genomic_DNA"/>
</dbReference>
<dbReference type="Proteomes" id="UP000031883">
    <property type="component" value="Chromosome"/>
</dbReference>
<dbReference type="InterPro" id="IPR005569">
    <property type="entry name" value="Arc_DNA-bd_dom"/>
</dbReference>
<dbReference type="Pfam" id="PF03869">
    <property type="entry name" value="Arc"/>
    <property type="match status" value="1"/>
</dbReference>
<accession>A0ABM5SJ96</accession>
<dbReference type="Gene3D" id="1.10.1220.10">
    <property type="entry name" value="Met repressor-like"/>
    <property type="match status" value="1"/>
</dbReference>
<gene>
    <name evidence="2" type="ORF">CH54_3839</name>
</gene>
<keyword evidence="3" id="KW-1185">Reference proteome</keyword>
<dbReference type="SUPFAM" id="SSF47598">
    <property type="entry name" value="Ribbon-helix-helix"/>
    <property type="match status" value="1"/>
</dbReference>
<organism evidence="2 3">
    <name type="scientific">Yersinia rochesterensis</name>
    <dbReference type="NCBI Taxonomy" id="1604335"/>
    <lineage>
        <taxon>Bacteria</taxon>
        <taxon>Pseudomonadati</taxon>
        <taxon>Pseudomonadota</taxon>
        <taxon>Gammaproteobacteria</taxon>
        <taxon>Enterobacterales</taxon>
        <taxon>Yersiniaceae</taxon>
        <taxon>Yersinia</taxon>
    </lineage>
</organism>
<evidence type="ECO:0000313" key="2">
    <source>
        <dbReference type="EMBL" id="AJJ34542.1"/>
    </source>
</evidence>
<evidence type="ECO:0000313" key="3">
    <source>
        <dbReference type="Proteomes" id="UP000031883"/>
    </source>
</evidence>
<dbReference type="InterPro" id="IPR010985">
    <property type="entry name" value="Ribbon_hlx_hlx"/>
</dbReference>
<reference evidence="2 3" key="1">
    <citation type="journal article" date="2015" name="Genome Announc.">
        <title>Thirty-Two Complete Genome Assemblies of Nine Yersinia Species, Including Y. pestis, Y. pseudotuberculosis, and Y. enterocolitica.</title>
        <authorList>
            <person name="Johnson S.L."/>
            <person name="Daligault H.E."/>
            <person name="Davenport K.W."/>
            <person name="Jaissle J."/>
            <person name="Frey K.G."/>
            <person name="Ladner J.T."/>
            <person name="Broomall S.M."/>
            <person name="Bishop-Lilly K.A."/>
            <person name="Bruce D.C."/>
            <person name="Coyne S.R."/>
            <person name="Gibbons H.S."/>
            <person name="Lo C.C."/>
            <person name="Munk A.C."/>
            <person name="Rosenzweig C.N."/>
            <person name="Koroleva G.I."/>
            <person name="Palacios G.F."/>
            <person name="Redden C.L."/>
            <person name="Xu Y."/>
            <person name="Minogue T.D."/>
            <person name="Chain P.S."/>
        </authorList>
    </citation>
    <scope>NUCLEOTIDE SEQUENCE [LARGE SCALE GENOMIC DNA]</scope>
    <source>
        <strain evidence="2 3">Y231</strain>
    </source>
</reference>
<evidence type="ECO:0000259" key="1">
    <source>
        <dbReference type="Pfam" id="PF03869"/>
    </source>
</evidence>
<proteinExistence type="predicted"/>
<sequence>MLGARGMPQFNIRTTENIRESIRDLAASHGRSMNSEIIQALQEYIARNSEAPTTCDSQGFDLSHPHKE</sequence>
<protein>
    <submittedName>
        <fullName evidence="2">Arc-like DNA binding domain protein</fullName>
    </submittedName>
</protein>
<name>A0ABM5SJ96_9GAMM</name>